<organism evidence="3 4">
    <name type="scientific">Trifolium medium</name>
    <dbReference type="NCBI Taxonomy" id="97028"/>
    <lineage>
        <taxon>Eukaryota</taxon>
        <taxon>Viridiplantae</taxon>
        <taxon>Streptophyta</taxon>
        <taxon>Embryophyta</taxon>
        <taxon>Tracheophyta</taxon>
        <taxon>Spermatophyta</taxon>
        <taxon>Magnoliopsida</taxon>
        <taxon>eudicotyledons</taxon>
        <taxon>Gunneridae</taxon>
        <taxon>Pentapetalae</taxon>
        <taxon>rosids</taxon>
        <taxon>fabids</taxon>
        <taxon>Fabales</taxon>
        <taxon>Fabaceae</taxon>
        <taxon>Papilionoideae</taxon>
        <taxon>50 kb inversion clade</taxon>
        <taxon>NPAAA clade</taxon>
        <taxon>Hologalegina</taxon>
        <taxon>IRL clade</taxon>
        <taxon>Trifolieae</taxon>
        <taxon>Trifolium</taxon>
    </lineage>
</organism>
<proteinExistence type="predicted"/>
<feature type="domain" description="BRCT" evidence="2">
    <location>
        <begin position="1"/>
        <end position="25"/>
    </location>
</feature>
<reference evidence="3 4" key="1">
    <citation type="journal article" date="2018" name="Front. Plant Sci.">
        <title>Red Clover (Trifolium pratense) and Zigzag Clover (T. medium) - A Picture of Genomic Similarities and Differences.</title>
        <authorList>
            <person name="Dluhosova J."/>
            <person name="Istvanek J."/>
            <person name="Nedelnik J."/>
            <person name="Repkova J."/>
        </authorList>
    </citation>
    <scope>NUCLEOTIDE SEQUENCE [LARGE SCALE GENOMIC DNA]</scope>
    <source>
        <strain evidence="4">cv. 10/8</strain>
        <tissue evidence="3">Leaf</tissue>
    </source>
</reference>
<dbReference type="EMBL" id="LXQA011043808">
    <property type="protein sequence ID" value="MCI82454.1"/>
    <property type="molecule type" value="Genomic_DNA"/>
</dbReference>
<evidence type="ECO:0000313" key="4">
    <source>
        <dbReference type="Proteomes" id="UP000265520"/>
    </source>
</evidence>
<dbReference type="Proteomes" id="UP000265520">
    <property type="component" value="Unassembled WGS sequence"/>
</dbReference>
<evidence type="ECO:0000313" key="3">
    <source>
        <dbReference type="EMBL" id="MCI82454.1"/>
    </source>
</evidence>
<dbReference type="InterPro" id="IPR036420">
    <property type="entry name" value="BRCT_dom_sf"/>
</dbReference>
<dbReference type="InterPro" id="IPR001357">
    <property type="entry name" value="BRCT_dom"/>
</dbReference>
<dbReference type="SUPFAM" id="SSF52113">
    <property type="entry name" value="BRCT domain"/>
    <property type="match status" value="1"/>
</dbReference>
<dbReference type="PROSITE" id="PS50172">
    <property type="entry name" value="BRCT"/>
    <property type="match status" value="1"/>
</dbReference>
<accession>A0A392V2C3</accession>
<name>A0A392V2C3_9FABA</name>
<feature type="non-terminal residue" evidence="3">
    <location>
        <position position="1"/>
    </location>
</feature>
<comment type="caution">
    <text evidence="3">The sequence shown here is derived from an EMBL/GenBank/DDBJ whole genome shotgun (WGS) entry which is preliminary data.</text>
</comment>
<evidence type="ECO:0000256" key="1">
    <source>
        <dbReference type="SAM" id="MobiDB-lite"/>
    </source>
</evidence>
<feature type="region of interest" description="Disordered" evidence="1">
    <location>
        <begin position="29"/>
        <end position="48"/>
    </location>
</feature>
<keyword evidence="4" id="KW-1185">Reference proteome</keyword>
<feature type="compositionally biased region" description="Basic and acidic residues" evidence="1">
    <location>
        <begin position="36"/>
        <end position="48"/>
    </location>
</feature>
<dbReference type="AlphaFoldDB" id="A0A392V2C3"/>
<protein>
    <submittedName>
        <fullName evidence="3">DNA polymerase lambda-like</fullName>
    </submittedName>
</protein>
<feature type="non-terminal residue" evidence="3">
    <location>
        <position position="48"/>
    </location>
</feature>
<sequence>RVLLCQWLEDSLKSGEKLSEDLYVLKFDPQGEGINEPDKSLDPKPTDR</sequence>
<evidence type="ECO:0000259" key="2">
    <source>
        <dbReference type="PROSITE" id="PS50172"/>
    </source>
</evidence>